<name>A0A844I557_9GAMM</name>
<sequence>MNTTEFVVYYLIAVSAIFLLIALVRFSQLKPLSGARQTSAMVEQNHRAALDRLVQLGIRVEGRGPIHFIAPPPCTPDEELVVGTEMAVWISDELPGVVLHTKPTFLTLLARSMFPAFVVAFILLTPIVFILRGNFGAV</sequence>
<dbReference type="AlphaFoldDB" id="A0A844I557"/>
<evidence type="ECO:0000313" key="2">
    <source>
        <dbReference type="EMBL" id="MTJ00074.1"/>
    </source>
</evidence>
<organism evidence="2 3">
    <name type="scientific">Marinobacter adhaerens</name>
    <dbReference type="NCBI Taxonomy" id="1033846"/>
    <lineage>
        <taxon>Bacteria</taxon>
        <taxon>Pseudomonadati</taxon>
        <taxon>Pseudomonadota</taxon>
        <taxon>Gammaproteobacteria</taxon>
        <taxon>Pseudomonadales</taxon>
        <taxon>Marinobacteraceae</taxon>
        <taxon>Marinobacter</taxon>
    </lineage>
</organism>
<feature type="transmembrane region" description="Helical" evidence="1">
    <location>
        <begin position="108"/>
        <end position="131"/>
    </location>
</feature>
<comment type="caution">
    <text evidence="2">The sequence shown here is derived from an EMBL/GenBank/DDBJ whole genome shotgun (WGS) entry which is preliminary data.</text>
</comment>
<keyword evidence="1" id="KW-0812">Transmembrane</keyword>
<evidence type="ECO:0000256" key="1">
    <source>
        <dbReference type="SAM" id="Phobius"/>
    </source>
</evidence>
<evidence type="ECO:0000313" key="3">
    <source>
        <dbReference type="Proteomes" id="UP000431462"/>
    </source>
</evidence>
<keyword evidence="1" id="KW-1133">Transmembrane helix</keyword>
<keyword evidence="1" id="KW-0472">Membrane</keyword>
<accession>A0A844I557</accession>
<proteinExistence type="predicted"/>
<dbReference type="EMBL" id="VENC01000016">
    <property type="protein sequence ID" value="MTJ00074.1"/>
    <property type="molecule type" value="Genomic_DNA"/>
</dbReference>
<protein>
    <submittedName>
        <fullName evidence="2">Uncharacterized protein</fullName>
    </submittedName>
</protein>
<dbReference type="Proteomes" id="UP000431462">
    <property type="component" value="Unassembled WGS sequence"/>
</dbReference>
<gene>
    <name evidence="2" type="ORF">FH752_15780</name>
</gene>
<reference evidence="2 3" key="1">
    <citation type="submission" date="2019-06" db="EMBL/GenBank/DDBJ databases">
        <title>Enrichment of Autotrophic Halophilic Microorganisms from Red Sea Brine Pool Using Microbial Electrosynthesis System.</title>
        <authorList>
            <person name="Alqahtani M.F."/>
            <person name="Bajracharya S."/>
            <person name="Katuri K.P."/>
            <person name="Ali M."/>
            <person name="Saikaly P.E."/>
        </authorList>
    </citation>
    <scope>NUCLEOTIDE SEQUENCE [LARGE SCALE GENOMIC DNA]</scope>
    <source>
        <strain evidence="2">MES15</strain>
    </source>
</reference>
<feature type="transmembrane region" description="Helical" evidence="1">
    <location>
        <begin position="6"/>
        <end position="26"/>
    </location>
</feature>